<keyword evidence="4" id="KW-0479">Metal-binding</keyword>
<evidence type="ECO:0000256" key="1">
    <source>
        <dbReference type="ARBA" id="ARBA00004123"/>
    </source>
</evidence>
<dbReference type="GO" id="GO:0000122">
    <property type="term" value="P:negative regulation of transcription by RNA polymerase II"/>
    <property type="evidence" value="ECO:0007669"/>
    <property type="project" value="UniProtKB-ARBA"/>
</dbReference>
<evidence type="ECO:0000256" key="4">
    <source>
        <dbReference type="ARBA" id="ARBA00022723"/>
    </source>
</evidence>
<evidence type="ECO:0000256" key="11">
    <source>
        <dbReference type="ARBA" id="ARBA00023163"/>
    </source>
</evidence>
<evidence type="ECO:0000256" key="6">
    <source>
        <dbReference type="ARBA" id="ARBA00022771"/>
    </source>
</evidence>
<dbReference type="PANTHER" id="PTHR13808:SF1">
    <property type="entry name" value="HISTONE ACETYLTRANSFERASE"/>
    <property type="match status" value="1"/>
</dbReference>
<feature type="domain" description="C2H2-type" evidence="15">
    <location>
        <begin position="118"/>
        <end position="145"/>
    </location>
</feature>
<dbReference type="Pfam" id="PF00096">
    <property type="entry name" value="zf-C2H2"/>
    <property type="match status" value="3"/>
</dbReference>
<comment type="catalytic activity">
    <reaction evidence="13">
        <text>L-lysyl-[protein] + acetyl-CoA = N(6)-acetyl-L-lysyl-[protein] + CoA + H(+)</text>
        <dbReference type="Rhea" id="RHEA:45948"/>
        <dbReference type="Rhea" id="RHEA-COMP:9752"/>
        <dbReference type="Rhea" id="RHEA-COMP:10731"/>
        <dbReference type="ChEBI" id="CHEBI:15378"/>
        <dbReference type="ChEBI" id="CHEBI:29969"/>
        <dbReference type="ChEBI" id="CHEBI:57287"/>
        <dbReference type="ChEBI" id="CHEBI:57288"/>
        <dbReference type="ChEBI" id="CHEBI:61930"/>
        <dbReference type="EC" id="2.3.1.48"/>
    </reaction>
</comment>
<evidence type="ECO:0000256" key="13">
    <source>
        <dbReference type="ARBA" id="ARBA00048017"/>
    </source>
</evidence>
<accession>A0AAE9EEU7</accession>
<dbReference type="FunFam" id="3.30.160.60:FF:000446">
    <property type="entry name" value="Zinc finger protein"/>
    <property type="match status" value="1"/>
</dbReference>
<dbReference type="SMART" id="SM01250">
    <property type="entry name" value="KAT11"/>
    <property type="match status" value="1"/>
</dbReference>
<dbReference type="EC" id="2.3.1.48" evidence="2"/>
<dbReference type="GO" id="GO:0004402">
    <property type="term" value="F:histone acetyltransferase activity"/>
    <property type="evidence" value="ECO:0007669"/>
    <property type="project" value="InterPro"/>
</dbReference>
<dbReference type="SUPFAM" id="SSF57667">
    <property type="entry name" value="beta-beta-alpha zinc fingers"/>
    <property type="match status" value="3"/>
</dbReference>
<dbReference type="Pfam" id="PF08214">
    <property type="entry name" value="HAT_KAT11"/>
    <property type="match status" value="1"/>
</dbReference>
<reference evidence="17 18" key="1">
    <citation type="submission" date="2022-04" db="EMBL/GenBank/DDBJ databases">
        <title>Chromosome-level reference genomes for two strains of Caenorhabditis briggsae: an improved platform for comparative genomics.</title>
        <authorList>
            <person name="Stevens L."/>
            <person name="Andersen E."/>
        </authorList>
    </citation>
    <scope>NUCLEOTIDE SEQUENCE [LARGE SCALE GENOMIC DNA]</scope>
    <source>
        <strain evidence="17">VX34</strain>
        <tissue evidence="17">Whole-organism</tissue>
    </source>
</reference>
<dbReference type="InterPro" id="IPR013087">
    <property type="entry name" value="Znf_C2H2_type"/>
</dbReference>
<evidence type="ECO:0000313" key="17">
    <source>
        <dbReference type="EMBL" id="UMM19386.1"/>
    </source>
</evidence>
<dbReference type="PANTHER" id="PTHR13808">
    <property type="entry name" value="CBP/P300-RELATED"/>
    <property type="match status" value="1"/>
</dbReference>
<keyword evidence="12" id="KW-0539">Nucleus</keyword>
<dbReference type="PROSITE" id="PS51727">
    <property type="entry name" value="CBP_P300_HAT"/>
    <property type="match status" value="1"/>
</dbReference>
<dbReference type="Proteomes" id="UP000829354">
    <property type="component" value="Chromosome II"/>
</dbReference>
<dbReference type="InterPro" id="IPR013178">
    <property type="entry name" value="Histone_AcTrfase_Rtt109/CBP"/>
</dbReference>
<keyword evidence="8" id="KW-0156">Chromatin regulator</keyword>
<dbReference type="GO" id="GO:0008270">
    <property type="term" value="F:zinc ion binding"/>
    <property type="evidence" value="ECO:0007669"/>
    <property type="project" value="UniProtKB-KW"/>
</dbReference>
<feature type="domain" description="C2H2-type" evidence="15">
    <location>
        <begin position="86"/>
        <end position="113"/>
    </location>
</feature>
<dbReference type="FunFam" id="3.30.160.60:FF:000646">
    <property type="entry name" value="Myeloid zinc finger 1"/>
    <property type="match status" value="1"/>
</dbReference>
<keyword evidence="11" id="KW-0804">Transcription</keyword>
<evidence type="ECO:0000256" key="9">
    <source>
        <dbReference type="ARBA" id="ARBA00023015"/>
    </source>
</evidence>
<keyword evidence="7" id="KW-0862">Zinc</keyword>
<keyword evidence="9" id="KW-0805">Transcription regulation</keyword>
<evidence type="ECO:0000256" key="14">
    <source>
        <dbReference type="PROSITE-ProRule" id="PRU00042"/>
    </source>
</evidence>
<dbReference type="Gene3D" id="3.30.40.10">
    <property type="entry name" value="Zinc/RING finger domain, C3HC4 (zinc finger)"/>
    <property type="match status" value="1"/>
</dbReference>
<evidence type="ECO:0000256" key="8">
    <source>
        <dbReference type="ARBA" id="ARBA00022853"/>
    </source>
</evidence>
<organism evidence="17 18">
    <name type="scientific">Caenorhabditis briggsae</name>
    <dbReference type="NCBI Taxonomy" id="6238"/>
    <lineage>
        <taxon>Eukaryota</taxon>
        <taxon>Metazoa</taxon>
        <taxon>Ecdysozoa</taxon>
        <taxon>Nematoda</taxon>
        <taxon>Chromadorea</taxon>
        <taxon>Rhabditida</taxon>
        <taxon>Rhabditina</taxon>
        <taxon>Rhabditomorpha</taxon>
        <taxon>Rhabditoidea</taxon>
        <taxon>Rhabditidae</taxon>
        <taxon>Peloderinae</taxon>
        <taxon>Caenorhabditis</taxon>
    </lineage>
</organism>
<dbReference type="Gene3D" id="3.30.160.60">
    <property type="entry name" value="Classic Zinc Finger"/>
    <property type="match status" value="3"/>
</dbReference>
<feature type="domain" description="C2H2-type" evidence="15">
    <location>
        <begin position="254"/>
        <end position="278"/>
    </location>
</feature>
<dbReference type="GO" id="GO:0003677">
    <property type="term" value="F:DNA binding"/>
    <property type="evidence" value="ECO:0007669"/>
    <property type="project" value="UniProtKB-KW"/>
</dbReference>
<dbReference type="EMBL" id="CP092621">
    <property type="protein sequence ID" value="UMM19386.1"/>
    <property type="molecule type" value="Genomic_DNA"/>
</dbReference>
<keyword evidence="5" id="KW-0677">Repeat</keyword>
<evidence type="ECO:0000259" key="15">
    <source>
        <dbReference type="PROSITE" id="PS50157"/>
    </source>
</evidence>
<dbReference type="PROSITE" id="PS50157">
    <property type="entry name" value="ZINC_FINGER_C2H2_2"/>
    <property type="match status" value="5"/>
</dbReference>
<evidence type="ECO:0000256" key="2">
    <source>
        <dbReference type="ARBA" id="ARBA00013184"/>
    </source>
</evidence>
<dbReference type="SMART" id="SM00355">
    <property type="entry name" value="ZnF_C2H2"/>
    <property type="match status" value="6"/>
</dbReference>
<evidence type="ECO:0000313" key="18">
    <source>
        <dbReference type="Proteomes" id="UP000829354"/>
    </source>
</evidence>
<evidence type="ECO:0000259" key="16">
    <source>
        <dbReference type="PROSITE" id="PS51727"/>
    </source>
</evidence>
<keyword evidence="10" id="KW-0238">DNA-binding</keyword>
<evidence type="ECO:0000256" key="10">
    <source>
        <dbReference type="ARBA" id="ARBA00023125"/>
    </source>
</evidence>
<dbReference type="GO" id="GO:0005634">
    <property type="term" value="C:nucleus"/>
    <property type="evidence" value="ECO:0007669"/>
    <property type="project" value="UniProtKB-SubCell"/>
</dbReference>
<name>A0AAE9EEU7_CAEBR</name>
<sequence>MLATQRDPITTPTKSSVIIQKVDAHSIGQYKCSMCPKRFTTVNGLKHHGVVHAKLRPFKCEICSMDFQYRSCLREHQTIHTDSWSHTCPVCEKSFRWKKYLHVHMRIHEDSKTNRQTFKCPFCVKCYSWKHILRAHLKTHFPIKAKYEEIWRKFKNGEWNKKEANAFPKNETSDVDEFDEESQKENVLLNIPHETKSTQSQSRSSRQPLKSIENVDIRRSVRLGLKNIEVLVDEDNPQEDVVFAKKEPSEKLRFQCDICSKTFGRKDSLRRHKMIHDGLVRVQCPYCVNSYNWIRSLWKHMESHFDSKTNFNDAWKRYMTGEKLVKPDRSDRWVLYNFEKNKPSSPEVYLDVQKPIRKRSINEIHETVPTPAKKARKDIPEPKVASGPVCCDHQDLQFLTSNGFCSGDRSCRIAAGAKFMCAKSKSLTDDIFCMKCFANKFPDDLNKKNFKETTNVNKKSEDVINCMNCGDTWHRICALHLKKDQFLCVKCEGGASVRKTVDMEKEYCRSSKYMSQKANQFLEKEIGEDGARRNPISVVTFTSDKNVATREMAPDLYTGDFREKYTGTIQFRTRSIYVFQKIDDVDVLFFVMHTQEYKKYADELSWFTIDYLDTVPFFQPSHLKGFMAGELILIYADYMKSIGFQKGYLWANPPKSGDDFIFNIHPQDQKYLNRTRLEKWYRKVFQKGKEDGILDGFHAFKEEFKNRNFQKPTDLPFFHNSLWSRTMKDINLQLAETRQLNHPSFMRELEFEFKDHLTDNFFLDLANHDETSPTSDDVRTKPHKILGDREAFLIHCAKKNWEFSSLRRAKFASVAIINGLIR</sequence>
<evidence type="ECO:0000256" key="7">
    <source>
        <dbReference type="ARBA" id="ARBA00022833"/>
    </source>
</evidence>
<evidence type="ECO:0000256" key="5">
    <source>
        <dbReference type="ARBA" id="ARBA00022737"/>
    </source>
</evidence>
<evidence type="ECO:0000256" key="12">
    <source>
        <dbReference type="ARBA" id="ARBA00023242"/>
    </source>
</evidence>
<feature type="domain" description="C2H2-type" evidence="15">
    <location>
        <begin position="58"/>
        <end position="85"/>
    </location>
</feature>
<gene>
    <name evidence="17" type="ORF">L5515_015008</name>
</gene>
<dbReference type="InterPro" id="IPR031162">
    <property type="entry name" value="CBP_P300_HAT"/>
</dbReference>
<protein>
    <recommendedName>
        <fullName evidence="2">histone acetyltransferase</fullName>
        <ecNumber evidence="2">2.3.1.48</ecNumber>
    </recommendedName>
</protein>
<keyword evidence="6 14" id="KW-0863">Zinc-finger</keyword>
<evidence type="ECO:0000256" key="3">
    <source>
        <dbReference type="ARBA" id="ARBA00022679"/>
    </source>
</evidence>
<feature type="domain" description="C2H2-type" evidence="15">
    <location>
        <begin position="30"/>
        <end position="57"/>
    </location>
</feature>
<feature type="domain" description="CBP/p300-type HAT" evidence="16">
    <location>
        <begin position="499"/>
        <end position="822"/>
    </location>
</feature>
<keyword evidence="3" id="KW-0808">Transferase</keyword>
<dbReference type="AlphaFoldDB" id="A0AAE9EEU7"/>
<keyword evidence="18" id="KW-1185">Reference proteome</keyword>
<comment type="subcellular location">
    <subcellularLocation>
        <location evidence="1">Nucleus</location>
    </subcellularLocation>
</comment>
<dbReference type="PROSITE" id="PS00028">
    <property type="entry name" value="ZINC_FINGER_C2H2_1"/>
    <property type="match status" value="6"/>
</dbReference>
<proteinExistence type="predicted"/>
<dbReference type="InterPro" id="IPR036236">
    <property type="entry name" value="Znf_C2H2_sf"/>
</dbReference>
<dbReference type="InterPro" id="IPR013083">
    <property type="entry name" value="Znf_RING/FYVE/PHD"/>
</dbReference>